<proteinExistence type="predicted"/>
<dbReference type="OrthoDB" id="241787at2759"/>
<name>A0A0S4J7Y2_BODSA</name>
<dbReference type="EMBL" id="CYKH01001535">
    <property type="protein sequence ID" value="CUG87512.1"/>
    <property type="molecule type" value="Genomic_DNA"/>
</dbReference>
<dbReference type="VEuPathDB" id="TriTrypDB:BSAL_00130"/>
<protein>
    <submittedName>
        <fullName evidence="1">Uncharacterized protein</fullName>
    </submittedName>
</protein>
<accession>A0A0S4J7Y2</accession>
<evidence type="ECO:0000313" key="1">
    <source>
        <dbReference type="EMBL" id="CUG87512.1"/>
    </source>
</evidence>
<reference evidence="2" key="1">
    <citation type="submission" date="2015-09" db="EMBL/GenBank/DDBJ databases">
        <authorList>
            <consortium name="Pathogen Informatics"/>
        </authorList>
    </citation>
    <scope>NUCLEOTIDE SEQUENCE [LARGE SCALE GENOMIC DNA]</scope>
    <source>
        <strain evidence="2">Lake Konstanz</strain>
    </source>
</reference>
<organism evidence="1 2">
    <name type="scientific">Bodo saltans</name>
    <name type="common">Flagellated protozoan</name>
    <dbReference type="NCBI Taxonomy" id="75058"/>
    <lineage>
        <taxon>Eukaryota</taxon>
        <taxon>Discoba</taxon>
        <taxon>Euglenozoa</taxon>
        <taxon>Kinetoplastea</taxon>
        <taxon>Metakinetoplastina</taxon>
        <taxon>Eubodonida</taxon>
        <taxon>Bodonidae</taxon>
        <taxon>Bodo</taxon>
    </lineage>
</organism>
<sequence length="283" mass="31614">MRNALRFPSMNGRLGQLRFSAQASTPYESMHPKLVSRYADPQQSHMSDECRMLFGRRDGIHPHIGDVPLLVEESYVTRTFVNFERSSLNPVGGDVAIEVEAPLSGVTVLGTAFDAGTDILMTQCNREVQMATSTLSDAGVVAAQLAAPQRSVWATDEEIFVYNLSRCPHLPNTVMRADGAQYHRTTLPWFGTRLFTSFDLETRLPFSPRVQVALRRWCLASQTWWSVWGSVEGYAQAGIAVVDQPVDLHVIDEWGDTKYLVSAYSCMNPQEAIDYVYGSKRGL</sequence>
<keyword evidence="2" id="KW-1185">Reference proteome</keyword>
<dbReference type="AlphaFoldDB" id="A0A0S4J7Y2"/>
<evidence type="ECO:0000313" key="2">
    <source>
        <dbReference type="Proteomes" id="UP000051952"/>
    </source>
</evidence>
<gene>
    <name evidence="1" type="ORF">BSAL_00130</name>
</gene>
<dbReference type="Proteomes" id="UP000051952">
    <property type="component" value="Unassembled WGS sequence"/>
</dbReference>